<dbReference type="RefSeq" id="WP_212019417.1">
    <property type="nucleotide sequence ID" value="NZ_JAAFYZ010000235.1"/>
</dbReference>
<dbReference type="EMBL" id="JAAFYZ010000235">
    <property type="protein sequence ID" value="MBS2553152.1"/>
    <property type="molecule type" value="Genomic_DNA"/>
</dbReference>
<evidence type="ECO:0000313" key="3">
    <source>
        <dbReference type="EMBL" id="MBS2553152.1"/>
    </source>
</evidence>
<accession>A0ABS5L462</accession>
<comment type="caution">
    <text evidence="3">The sequence shown here is derived from an EMBL/GenBank/DDBJ whole genome shotgun (WGS) entry which is preliminary data.</text>
</comment>
<dbReference type="InterPro" id="IPR034660">
    <property type="entry name" value="DinB/YfiT-like"/>
</dbReference>
<evidence type="ECO:0000259" key="2">
    <source>
        <dbReference type="Pfam" id="PF11716"/>
    </source>
</evidence>
<dbReference type="PANTHER" id="PTHR40758">
    <property type="entry name" value="CONSERVED PROTEIN"/>
    <property type="match status" value="1"/>
</dbReference>
<dbReference type="Pfam" id="PF07398">
    <property type="entry name" value="MDMPI_C"/>
    <property type="match status" value="1"/>
</dbReference>
<dbReference type="InterPro" id="IPR024344">
    <property type="entry name" value="MDMPI_metal-binding"/>
</dbReference>
<sequence>MHEIPEFTELLTLLDERSTAFHTAIQSAPDLSAPVPTCPDWTLLELAQHLGSVQRRWALVIAAGPSETDPTEPEKEIRKTAPSEREALLAWLTEATRLLLDAGREAGPERGCWAWWGSSEAPLTAGAVIRHQVQEVAVHTYDAQLAAGVSEPEQVPGLVAIDGVEEFGLTCGTTNVPWPYEPALFDVCIADGPSWRVTLSPAGASLSQLSDDDTDREAPGASLRGTANNLVLALYERIPLDSVTADGDLELLERVLTWDMEP</sequence>
<feature type="domain" description="MDMPI C-terminal" evidence="1">
    <location>
        <begin position="159"/>
        <end position="254"/>
    </location>
</feature>
<protein>
    <submittedName>
        <fullName evidence="3">Maleylpyruvate isomerase N-terminal domain-containing protein</fullName>
    </submittedName>
</protein>
<keyword evidence="4" id="KW-1185">Reference proteome</keyword>
<name>A0ABS5L462_9ACTN</name>
<organism evidence="3 4">
    <name type="scientific">Catenulispora pinistramenti</name>
    <dbReference type="NCBI Taxonomy" id="2705254"/>
    <lineage>
        <taxon>Bacteria</taxon>
        <taxon>Bacillati</taxon>
        <taxon>Actinomycetota</taxon>
        <taxon>Actinomycetes</taxon>
        <taxon>Catenulisporales</taxon>
        <taxon>Catenulisporaceae</taxon>
        <taxon>Catenulispora</taxon>
    </lineage>
</organism>
<keyword evidence="3" id="KW-0413">Isomerase</keyword>
<evidence type="ECO:0000259" key="1">
    <source>
        <dbReference type="Pfam" id="PF07398"/>
    </source>
</evidence>
<reference evidence="3 4" key="1">
    <citation type="submission" date="2020-02" db="EMBL/GenBank/DDBJ databases">
        <title>Acidophilic actinobacteria isolated from forest soil.</title>
        <authorList>
            <person name="Golinska P."/>
        </authorList>
    </citation>
    <scope>NUCLEOTIDE SEQUENCE [LARGE SCALE GENOMIC DNA]</scope>
    <source>
        <strain evidence="3 4">NL8</strain>
    </source>
</reference>
<dbReference type="Pfam" id="PF11716">
    <property type="entry name" value="MDMPI_N"/>
    <property type="match status" value="1"/>
</dbReference>
<dbReference type="GO" id="GO:0016853">
    <property type="term" value="F:isomerase activity"/>
    <property type="evidence" value="ECO:0007669"/>
    <property type="project" value="UniProtKB-KW"/>
</dbReference>
<feature type="domain" description="Mycothiol-dependent maleylpyruvate isomerase metal-binding" evidence="2">
    <location>
        <begin position="14"/>
        <end position="144"/>
    </location>
</feature>
<proteinExistence type="predicted"/>
<dbReference type="SUPFAM" id="SSF109854">
    <property type="entry name" value="DinB/YfiT-like putative metalloenzymes"/>
    <property type="match status" value="1"/>
</dbReference>
<dbReference type="InterPro" id="IPR010872">
    <property type="entry name" value="MDMPI_C-term_domain"/>
</dbReference>
<dbReference type="Proteomes" id="UP000730482">
    <property type="component" value="Unassembled WGS sequence"/>
</dbReference>
<dbReference type="NCBIfam" id="TIGR03083">
    <property type="entry name" value="maleylpyruvate isomerase family mycothiol-dependent enzyme"/>
    <property type="match status" value="1"/>
</dbReference>
<dbReference type="InterPro" id="IPR017517">
    <property type="entry name" value="Maleyloyr_isom"/>
</dbReference>
<dbReference type="Gene3D" id="1.20.120.450">
    <property type="entry name" value="dinb family like domain"/>
    <property type="match status" value="1"/>
</dbReference>
<evidence type="ECO:0000313" key="4">
    <source>
        <dbReference type="Proteomes" id="UP000730482"/>
    </source>
</evidence>
<dbReference type="PANTHER" id="PTHR40758:SF1">
    <property type="entry name" value="CONSERVED PROTEIN"/>
    <property type="match status" value="1"/>
</dbReference>
<gene>
    <name evidence="3" type="ORF">KGQ19_40495</name>
</gene>